<accession>A0A502FCG7</accession>
<evidence type="ECO:0000313" key="1">
    <source>
        <dbReference type="EMBL" id="TPG46993.1"/>
    </source>
</evidence>
<name>A0A502FCG7_9SPHN</name>
<dbReference type="OrthoDB" id="7509779at2"/>
<sequence>MTEATWGNDTKTPPIDWRMSAALEDVPRGAEDVAEVTSLEGAVRAWRELDPAHQSAATLTLERAIQLDGVSLTAFTGNSIAALVEKLPA</sequence>
<dbReference type="RefSeq" id="WP_140852575.1">
    <property type="nucleotide sequence ID" value="NZ_RCZC01000012.1"/>
</dbReference>
<dbReference type="EMBL" id="RCZC01000012">
    <property type="protein sequence ID" value="TPG46993.1"/>
    <property type="molecule type" value="Genomic_DNA"/>
</dbReference>
<dbReference type="AlphaFoldDB" id="A0A502FCG7"/>
<proteinExistence type="predicted"/>
<evidence type="ECO:0000313" key="2">
    <source>
        <dbReference type="Proteomes" id="UP000319931"/>
    </source>
</evidence>
<organism evidence="1 2">
    <name type="scientific">Sphingomonas glacialis</name>
    <dbReference type="NCBI Taxonomy" id="658225"/>
    <lineage>
        <taxon>Bacteria</taxon>
        <taxon>Pseudomonadati</taxon>
        <taxon>Pseudomonadota</taxon>
        <taxon>Alphaproteobacteria</taxon>
        <taxon>Sphingomonadales</taxon>
        <taxon>Sphingomonadaceae</taxon>
        <taxon>Sphingomonas</taxon>
    </lineage>
</organism>
<dbReference type="Proteomes" id="UP000319931">
    <property type="component" value="Unassembled WGS sequence"/>
</dbReference>
<gene>
    <name evidence="1" type="ORF">EAH76_22795</name>
</gene>
<comment type="caution">
    <text evidence="1">The sequence shown here is derived from an EMBL/GenBank/DDBJ whole genome shotgun (WGS) entry which is preliminary data.</text>
</comment>
<reference evidence="1 2" key="1">
    <citation type="journal article" date="2019" name="Environ. Microbiol.">
        <title>Species interactions and distinct microbial communities in high Arctic permafrost affected cryosols are associated with the CH4 and CO2 gas fluxes.</title>
        <authorList>
            <person name="Altshuler I."/>
            <person name="Hamel J."/>
            <person name="Turney S."/>
            <person name="Magnuson E."/>
            <person name="Levesque R."/>
            <person name="Greer C."/>
            <person name="Whyte L.G."/>
        </authorList>
    </citation>
    <scope>NUCLEOTIDE SEQUENCE [LARGE SCALE GENOMIC DNA]</scope>
    <source>
        <strain evidence="1 2">E6.1</strain>
    </source>
</reference>
<keyword evidence="2" id="KW-1185">Reference proteome</keyword>
<protein>
    <submittedName>
        <fullName evidence="1">Uncharacterized protein</fullName>
    </submittedName>
</protein>